<accession>A0A7J7KQ25</accession>
<dbReference type="PANTHER" id="PTHR21206:SF0">
    <property type="entry name" value="DNA REPLICATION COMPLEX GINS PROTEIN SLD5"/>
    <property type="match status" value="1"/>
</dbReference>
<dbReference type="InterPro" id="IPR008591">
    <property type="entry name" value="GINS_Sld5"/>
</dbReference>
<reference evidence="3" key="1">
    <citation type="submission" date="2020-06" db="EMBL/GenBank/DDBJ databases">
        <title>Draft genome of Bugula neritina, a colonial animal packing powerful symbionts and potential medicines.</title>
        <authorList>
            <person name="Rayko M."/>
        </authorList>
    </citation>
    <scope>NUCLEOTIDE SEQUENCE [LARGE SCALE GENOMIC DNA]</scope>
    <source>
        <strain evidence="3">Kwan_BN1</strain>
    </source>
</reference>
<keyword evidence="1" id="KW-0235">DNA replication</keyword>
<organism evidence="3 4">
    <name type="scientific">Bugula neritina</name>
    <name type="common">Brown bryozoan</name>
    <name type="synonym">Sertularia neritina</name>
    <dbReference type="NCBI Taxonomy" id="10212"/>
    <lineage>
        <taxon>Eukaryota</taxon>
        <taxon>Metazoa</taxon>
        <taxon>Spiralia</taxon>
        <taxon>Lophotrochozoa</taxon>
        <taxon>Bryozoa</taxon>
        <taxon>Gymnolaemata</taxon>
        <taxon>Cheilostomatida</taxon>
        <taxon>Flustrina</taxon>
        <taxon>Buguloidea</taxon>
        <taxon>Bugulidae</taxon>
        <taxon>Bugula</taxon>
    </lineage>
</organism>
<dbReference type="GO" id="GO:0000811">
    <property type="term" value="C:GINS complex"/>
    <property type="evidence" value="ECO:0007669"/>
    <property type="project" value="UniProtKB-UniRule"/>
</dbReference>
<dbReference type="InterPro" id="IPR031633">
    <property type="entry name" value="SLD5_C"/>
</dbReference>
<dbReference type="SUPFAM" id="SSF160059">
    <property type="entry name" value="PriA/YqbF domain"/>
    <property type="match status" value="1"/>
</dbReference>
<dbReference type="Proteomes" id="UP000593567">
    <property type="component" value="Unassembled WGS sequence"/>
</dbReference>
<protein>
    <recommendedName>
        <fullName evidence="1">DNA replication complex GINS protein SLD5</fullName>
    </recommendedName>
</protein>
<comment type="similarity">
    <text evidence="1">Belongs to the GINS4/SLD5 family.</text>
</comment>
<dbReference type="Gene3D" id="1.20.58.1030">
    <property type="match status" value="2"/>
</dbReference>
<dbReference type="EMBL" id="VXIV02000163">
    <property type="protein sequence ID" value="KAF6040291.1"/>
    <property type="molecule type" value="Genomic_DNA"/>
</dbReference>
<dbReference type="SUPFAM" id="SSF158573">
    <property type="entry name" value="GINS helical bundle-like"/>
    <property type="match status" value="1"/>
</dbReference>
<evidence type="ECO:0000313" key="4">
    <source>
        <dbReference type="Proteomes" id="UP000593567"/>
    </source>
</evidence>
<dbReference type="OrthoDB" id="338231at2759"/>
<evidence type="ECO:0000313" key="3">
    <source>
        <dbReference type="EMBL" id="KAF6040291.1"/>
    </source>
</evidence>
<proteinExistence type="inferred from homology"/>
<gene>
    <name evidence="3" type="ORF">EB796_001408</name>
</gene>
<keyword evidence="1" id="KW-0539">Nucleus</keyword>
<comment type="caution">
    <text evidence="3">The sequence shown here is derived from an EMBL/GenBank/DDBJ whole genome shotgun (WGS) entry which is preliminary data.</text>
</comment>
<comment type="subcellular location">
    <subcellularLocation>
        <location evidence="1">Nucleus</location>
    </subcellularLocation>
</comment>
<dbReference type="Pfam" id="PF16922">
    <property type="entry name" value="SLD5_C"/>
    <property type="match status" value="1"/>
</dbReference>
<dbReference type="AlphaFoldDB" id="A0A7J7KQ25"/>
<sequence>MDIDISLSGIQKDSSFLDKEILSETREESQTESYSAAQVLDKLERAWMDEKMCPELLEHHMEFVDVMLEQLKELEVMISQATSKADIRVAAHLEEFAQLIASDPIEQTKLTDDELTFVTGFWSNIKTHLDESAGKNMPENVRKINMDKMMIKPEYYKYVFIKVEKPITGVTVSEPGGIEDEVVDFDEDDQQLLPYKTIQNLLMNGSVHLI</sequence>
<dbReference type="GO" id="GO:0006261">
    <property type="term" value="P:DNA-templated DNA replication"/>
    <property type="evidence" value="ECO:0007669"/>
    <property type="project" value="InterPro"/>
</dbReference>
<evidence type="ECO:0000256" key="1">
    <source>
        <dbReference type="PIRNR" id="PIRNR007764"/>
    </source>
</evidence>
<dbReference type="InterPro" id="IPR036224">
    <property type="entry name" value="GINS_bundle-like_dom_sf"/>
</dbReference>
<comment type="function">
    <text evidence="1">The GINS complex plays an essential role in the initiation of DNA replication.</text>
</comment>
<dbReference type="PANTHER" id="PTHR21206">
    <property type="entry name" value="SLD5 PROTEIN"/>
    <property type="match status" value="1"/>
</dbReference>
<keyword evidence="4" id="KW-1185">Reference proteome</keyword>
<feature type="domain" description="DNA replication complex GINS protein SLD5 C-terminal" evidence="2">
    <location>
        <begin position="153"/>
        <end position="210"/>
    </location>
</feature>
<dbReference type="Gene3D" id="3.40.5.60">
    <property type="match status" value="1"/>
</dbReference>
<name>A0A7J7KQ25_BUGNE</name>
<dbReference type="PIRSF" id="PIRSF007764">
    <property type="entry name" value="Sld5"/>
    <property type="match status" value="1"/>
</dbReference>
<dbReference type="GO" id="GO:0000727">
    <property type="term" value="P:double-strand break repair via break-induced replication"/>
    <property type="evidence" value="ECO:0007669"/>
    <property type="project" value="TreeGrafter"/>
</dbReference>
<evidence type="ECO:0000259" key="2">
    <source>
        <dbReference type="Pfam" id="PF16922"/>
    </source>
</evidence>